<sequence>MLEVIQTMTWPVAAGPQAAQNKSGATDVDKKAYEDLIWMGGEAPEE</sequence>
<dbReference type="OrthoDB" id="5419162at2759"/>
<reference evidence="1 2" key="1">
    <citation type="journal article" date="2013" name="PLoS ONE">
        <title>Genomic and secretomic analyses reveal unique features of the lignocellulolytic enzyme system of Penicillium decumbens.</title>
        <authorList>
            <person name="Liu G."/>
            <person name="Zhang L."/>
            <person name="Wei X."/>
            <person name="Zou G."/>
            <person name="Qin Y."/>
            <person name="Ma L."/>
            <person name="Li J."/>
            <person name="Zheng H."/>
            <person name="Wang S."/>
            <person name="Wang C."/>
            <person name="Xun L."/>
            <person name="Zhao G.-P."/>
            <person name="Zhou Z."/>
            <person name="Qu Y."/>
        </authorList>
    </citation>
    <scope>NUCLEOTIDE SEQUENCE [LARGE SCALE GENOMIC DNA]</scope>
    <source>
        <strain evidence="2">114-2 / CGMCC 5302</strain>
    </source>
</reference>
<dbReference type="Proteomes" id="UP000019376">
    <property type="component" value="Unassembled WGS sequence"/>
</dbReference>
<protein>
    <submittedName>
        <fullName evidence="1">Uncharacterized protein</fullName>
    </submittedName>
</protein>
<evidence type="ECO:0000313" key="1">
    <source>
        <dbReference type="EMBL" id="EPS26206.1"/>
    </source>
</evidence>
<organism evidence="1 2">
    <name type="scientific">Penicillium oxalicum (strain 114-2 / CGMCC 5302)</name>
    <name type="common">Penicillium decumbens</name>
    <dbReference type="NCBI Taxonomy" id="933388"/>
    <lineage>
        <taxon>Eukaryota</taxon>
        <taxon>Fungi</taxon>
        <taxon>Dikarya</taxon>
        <taxon>Ascomycota</taxon>
        <taxon>Pezizomycotina</taxon>
        <taxon>Eurotiomycetes</taxon>
        <taxon>Eurotiomycetidae</taxon>
        <taxon>Eurotiales</taxon>
        <taxon>Aspergillaceae</taxon>
        <taxon>Penicillium</taxon>
    </lineage>
</organism>
<accession>S7ZBY1</accession>
<name>S7ZBY1_PENO1</name>
<dbReference type="AlphaFoldDB" id="S7ZBY1"/>
<gene>
    <name evidence="1" type="ORF">PDE_01142</name>
</gene>
<evidence type="ECO:0000313" key="2">
    <source>
        <dbReference type="Proteomes" id="UP000019376"/>
    </source>
</evidence>
<keyword evidence="2" id="KW-1185">Reference proteome</keyword>
<proteinExistence type="predicted"/>
<dbReference type="HOGENOM" id="CLU_3191526_0_0_1"/>
<dbReference type="EMBL" id="KB644408">
    <property type="protein sequence ID" value="EPS26206.1"/>
    <property type="molecule type" value="Genomic_DNA"/>
</dbReference>